<dbReference type="EnsemblPlants" id="EMT28288">
    <property type="protein sequence ID" value="EMT28288"/>
    <property type="gene ID" value="F775_17261"/>
</dbReference>
<evidence type="ECO:0000313" key="1">
    <source>
        <dbReference type="EnsemblPlants" id="EMT28288"/>
    </source>
</evidence>
<dbReference type="AlphaFoldDB" id="M8C2P2"/>
<reference evidence="1" key="1">
    <citation type="submission" date="2015-06" db="UniProtKB">
        <authorList>
            <consortium name="EnsemblPlants"/>
        </authorList>
    </citation>
    <scope>IDENTIFICATION</scope>
</reference>
<evidence type="ECO:0008006" key="2">
    <source>
        <dbReference type="Google" id="ProtNLM"/>
    </source>
</evidence>
<sequence>MGLLTQADRGLGCRLPDRSAVADFVFNGSTLARFLSDKGKWKMVMMGSPGGPLLPREMEMNQETVAFGGHLWWVDLTLGAVSIDPFADRPEICFVELPSGSVLPAPACADRLDLAWGMGVQMYT</sequence>
<protein>
    <recommendedName>
        <fullName evidence="2">DUF1618 domain-containing protein</fullName>
    </recommendedName>
</protein>
<dbReference type="PANTHER" id="PTHR33086">
    <property type="entry name" value="OS05G0468200 PROTEIN-RELATED"/>
    <property type="match status" value="1"/>
</dbReference>
<organism evidence="1">
    <name type="scientific">Aegilops tauschii</name>
    <name type="common">Tausch's goatgrass</name>
    <name type="synonym">Aegilops squarrosa</name>
    <dbReference type="NCBI Taxonomy" id="37682"/>
    <lineage>
        <taxon>Eukaryota</taxon>
        <taxon>Viridiplantae</taxon>
        <taxon>Streptophyta</taxon>
        <taxon>Embryophyta</taxon>
        <taxon>Tracheophyta</taxon>
        <taxon>Spermatophyta</taxon>
        <taxon>Magnoliopsida</taxon>
        <taxon>Liliopsida</taxon>
        <taxon>Poales</taxon>
        <taxon>Poaceae</taxon>
        <taxon>BOP clade</taxon>
        <taxon>Pooideae</taxon>
        <taxon>Triticodae</taxon>
        <taxon>Triticeae</taxon>
        <taxon>Triticinae</taxon>
        <taxon>Aegilops</taxon>
    </lineage>
</organism>
<proteinExistence type="predicted"/>
<accession>M8C2P2</accession>
<dbReference type="PANTHER" id="PTHR33086:SF99">
    <property type="entry name" value="DUF1618 DOMAIN-CONTAINING PROTEIN"/>
    <property type="match status" value="1"/>
</dbReference>
<name>M8C2P2_AEGTA</name>